<reference evidence="1" key="1">
    <citation type="submission" date="2021-06" db="EMBL/GenBank/DDBJ databases">
        <authorList>
            <person name="Kallberg Y."/>
            <person name="Tangrot J."/>
            <person name="Rosling A."/>
        </authorList>
    </citation>
    <scope>NUCLEOTIDE SEQUENCE</scope>
    <source>
        <strain evidence="1">UK204</strain>
    </source>
</reference>
<accession>A0A9N8ZCR8</accession>
<evidence type="ECO:0000313" key="1">
    <source>
        <dbReference type="EMBL" id="CAG8490143.1"/>
    </source>
</evidence>
<dbReference type="OrthoDB" id="2426789at2759"/>
<dbReference type="AlphaFoldDB" id="A0A9N8ZCR8"/>
<gene>
    <name evidence="1" type="ORF">FCALED_LOCUS3167</name>
</gene>
<name>A0A9N8ZCR8_9GLOM</name>
<proteinExistence type="predicted"/>
<dbReference type="EMBL" id="CAJVPQ010000533">
    <property type="protein sequence ID" value="CAG8490143.1"/>
    <property type="molecule type" value="Genomic_DNA"/>
</dbReference>
<feature type="non-terminal residue" evidence="1">
    <location>
        <position position="232"/>
    </location>
</feature>
<organism evidence="1 2">
    <name type="scientific">Funneliformis caledonium</name>
    <dbReference type="NCBI Taxonomy" id="1117310"/>
    <lineage>
        <taxon>Eukaryota</taxon>
        <taxon>Fungi</taxon>
        <taxon>Fungi incertae sedis</taxon>
        <taxon>Mucoromycota</taxon>
        <taxon>Glomeromycotina</taxon>
        <taxon>Glomeromycetes</taxon>
        <taxon>Glomerales</taxon>
        <taxon>Glomeraceae</taxon>
        <taxon>Funneliformis</taxon>
    </lineage>
</organism>
<sequence length="232" mass="27195">MATYESIVRNLDTLTSSRRRILIKVLIISTISLRLSIPNNPPDTKTLDTRWLLARTIENLCVRNLYSEETLNVNEHPSEYAFQSEFAILFKNILSHVYPSLRYRVLVEAKEYVESDIRRQRLDLLIRDGSTLPTYGFELVVSASKTKFKNDIKRSQHYGKIHNCIMFMVNLCPNPILGSYFGESDEQFEDNDEDEKVEEYEEYEEYERVTVNPHVLQQNIVYSTVKTPEIEK</sequence>
<dbReference type="Proteomes" id="UP000789570">
    <property type="component" value="Unassembled WGS sequence"/>
</dbReference>
<comment type="caution">
    <text evidence="1">The sequence shown here is derived from an EMBL/GenBank/DDBJ whole genome shotgun (WGS) entry which is preliminary data.</text>
</comment>
<evidence type="ECO:0000313" key="2">
    <source>
        <dbReference type="Proteomes" id="UP000789570"/>
    </source>
</evidence>
<keyword evidence="2" id="KW-1185">Reference proteome</keyword>
<protein>
    <submittedName>
        <fullName evidence="1">7146_t:CDS:1</fullName>
    </submittedName>
</protein>